<accession>A0ABW0SZ98</accession>
<evidence type="ECO:0000313" key="1">
    <source>
        <dbReference type="EMBL" id="MFC5582158.1"/>
    </source>
</evidence>
<comment type="caution">
    <text evidence="1">The sequence shown here is derived from an EMBL/GenBank/DDBJ whole genome shotgun (WGS) entry which is preliminary data.</text>
</comment>
<gene>
    <name evidence="1" type="ORF">ACFPPB_13625</name>
</gene>
<dbReference type="CDD" id="cd03801">
    <property type="entry name" value="GT4_PimA-like"/>
    <property type="match status" value="1"/>
</dbReference>
<dbReference type="SUPFAM" id="SSF53756">
    <property type="entry name" value="UDP-Glycosyltransferase/glycogen phosphorylase"/>
    <property type="match status" value="1"/>
</dbReference>
<keyword evidence="2" id="KW-1185">Reference proteome</keyword>
<dbReference type="PANTHER" id="PTHR12526:SF600">
    <property type="entry name" value="GLYCOSYL TRANSFERASE GROUP 1"/>
    <property type="match status" value="1"/>
</dbReference>
<dbReference type="Gene3D" id="3.40.50.2000">
    <property type="entry name" value="Glycogen Phosphorylase B"/>
    <property type="match status" value="2"/>
</dbReference>
<protein>
    <submittedName>
        <fullName evidence="1">TIGR03087 family PEP-CTERM/XrtA system glycosyltransferase</fullName>
    </submittedName>
</protein>
<dbReference type="RefSeq" id="WP_377327981.1">
    <property type="nucleotide sequence ID" value="NZ_JBHSNG010000015.1"/>
</dbReference>
<organism evidence="1 2">
    <name type="scientific">Rhodanobacter terrae</name>
    <dbReference type="NCBI Taxonomy" id="418647"/>
    <lineage>
        <taxon>Bacteria</taxon>
        <taxon>Pseudomonadati</taxon>
        <taxon>Pseudomonadota</taxon>
        <taxon>Gammaproteobacteria</taxon>
        <taxon>Lysobacterales</taxon>
        <taxon>Rhodanobacteraceae</taxon>
        <taxon>Rhodanobacter</taxon>
    </lineage>
</organism>
<dbReference type="EMBL" id="JBHSNG010000015">
    <property type="protein sequence ID" value="MFC5582158.1"/>
    <property type="molecule type" value="Genomic_DNA"/>
</dbReference>
<sequence length="417" mass="46956">MRSVLFLCHRLPWPPSKGDKIRSYHVLRRLAERYHVYLGTFVDDPADWQYLAPVEALCAEVCVRSLPAWRMRWRALVALTRGEPLTVGVYRDRVMQRWVERQLADPKLDMVLCYSSGVAPLVMRHTELRRVMDFVDMDSDKWHQYAQQVSVGVKRMLYRREAQRLARFERKIAEQFDASVFVSEAEAAFFRKLVPESAGKVHGINNGVDAGYWDPNRVYSTPYRSGERVLVFVGAMDYRANVDAACWFAHEVWPRIAAQRTDAGFYIVGSKPTAAVRALAQLAGITVTGRVEDVRPYLAHAHVVAAPLRIARGVQNKVLEALAMEKVLLATPEAYEGIADFAGRQGCIDGSAEVMANEALRWLDVPRPVRVPEARAEVLSRYDWVCSLDMYESVLSGTQPDTLAVHAAAACGPGVYS</sequence>
<dbReference type="NCBIfam" id="TIGR03087">
    <property type="entry name" value="stp1"/>
    <property type="match status" value="1"/>
</dbReference>
<dbReference type="InterPro" id="IPR017521">
    <property type="entry name" value="Sugar_tfrase_PEP-CTERM_Stp1"/>
</dbReference>
<name>A0ABW0SZ98_9GAMM</name>
<dbReference type="Proteomes" id="UP001596111">
    <property type="component" value="Unassembled WGS sequence"/>
</dbReference>
<proteinExistence type="predicted"/>
<dbReference type="Pfam" id="PF13692">
    <property type="entry name" value="Glyco_trans_1_4"/>
    <property type="match status" value="1"/>
</dbReference>
<dbReference type="PANTHER" id="PTHR12526">
    <property type="entry name" value="GLYCOSYLTRANSFERASE"/>
    <property type="match status" value="1"/>
</dbReference>
<reference evidence="2" key="1">
    <citation type="journal article" date="2019" name="Int. J. Syst. Evol. Microbiol.">
        <title>The Global Catalogue of Microorganisms (GCM) 10K type strain sequencing project: providing services to taxonomists for standard genome sequencing and annotation.</title>
        <authorList>
            <consortium name="The Broad Institute Genomics Platform"/>
            <consortium name="The Broad Institute Genome Sequencing Center for Infectious Disease"/>
            <person name="Wu L."/>
            <person name="Ma J."/>
        </authorList>
    </citation>
    <scope>NUCLEOTIDE SEQUENCE [LARGE SCALE GENOMIC DNA]</scope>
    <source>
        <strain evidence="2">CGMCC 1.13587</strain>
    </source>
</reference>
<evidence type="ECO:0000313" key="2">
    <source>
        <dbReference type="Proteomes" id="UP001596111"/>
    </source>
</evidence>